<dbReference type="EMBL" id="JOKG01000004">
    <property type="protein sequence ID" value="KEQ12962.1"/>
    <property type="molecule type" value="Genomic_DNA"/>
</dbReference>
<dbReference type="AlphaFoldDB" id="A0A081N3D9"/>
<comment type="caution">
    <text evidence="1">The sequence shown here is derived from an EMBL/GenBank/DDBJ whole genome shotgun (WGS) entry which is preliminary data.</text>
</comment>
<accession>A0A081N3D9</accession>
<reference evidence="1 2" key="1">
    <citation type="submission" date="2014-06" db="EMBL/GenBank/DDBJ databases">
        <title>Whole Genome Sequences of Three Symbiotic Endozoicomonas Bacteria.</title>
        <authorList>
            <person name="Neave M.J."/>
            <person name="Apprill A."/>
            <person name="Voolstra C.R."/>
        </authorList>
    </citation>
    <scope>NUCLEOTIDE SEQUENCE [LARGE SCALE GENOMIC DNA]</scope>
    <source>
        <strain evidence="1 2">LMG 24815</strain>
    </source>
</reference>
<keyword evidence="2" id="KW-1185">Reference proteome</keyword>
<evidence type="ECO:0000313" key="1">
    <source>
        <dbReference type="EMBL" id="KEQ12962.1"/>
    </source>
</evidence>
<dbReference type="Proteomes" id="UP000028006">
    <property type="component" value="Unassembled WGS sequence"/>
</dbReference>
<evidence type="ECO:0000313" key="2">
    <source>
        <dbReference type="Proteomes" id="UP000028006"/>
    </source>
</evidence>
<name>A0A081N3D9_9GAMM</name>
<protein>
    <submittedName>
        <fullName evidence="1">Uncharacterized protein</fullName>
    </submittedName>
</protein>
<sequence length="201" mass="22865">MNLYISLKSVTKALKKFRDCRLDTFLIHAVAQSFDGTFSPDAIKSVVGISEGKINGVLKRSQFIKSDGDLYEKRLKLDTIYKDSVVEYKNGQLEIVKLKDRYSPDILLHDPVIDYNLSVLKKYGDILGLLDITVMTAIQEKNQTKKAIFKRLQFDDSNVASSIDRLLQHELIVMKNMGGVYHYHLSAKGSDVWSLLYNQSV</sequence>
<dbReference type="SUPFAM" id="SSF46785">
    <property type="entry name" value="Winged helix' DNA-binding domain"/>
    <property type="match status" value="1"/>
</dbReference>
<dbReference type="RefSeq" id="WP_034878424.1">
    <property type="nucleotide sequence ID" value="NZ_JOKG01000004.1"/>
</dbReference>
<gene>
    <name evidence="1" type="ORF">GZ77_21275</name>
</gene>
<proteinExistence type="predicted"/>
<organism evidence="1 2">
    <name type="scientific">Endozoicomonas montiporae</name>
    <dbReference type="NCBI Taxonomy" id="1027273"/>
    <lineage>
        <taxon>Bacteria</taxon>
        <taxon>Pseudomonadati</taxon>
        <taxon>Pseudomonadota</taxon>
        <taxon>Gammaproteobacteria</taxon>
        <taxon>Oceanospirillales</taxon>
        <taxon>Endozoicomonadaceae</taxon>
        <taxon>Endozoicomonas</taxon>
    </lineage>
</organism>
<dbReference type="InterPro" id="IPR036390">
    <property type="entry name" value="WH_DNA-bd_sf"/>
</dbReference>